<dbReference type="SUPFAM" id="SSF52540">
    <property type="entry name" value="P-loop containing nucleoside triphosphate hydrolases"/>
    <property type="match status" value="1"/>
</dbReference>
<name>A0A5J4QL86_9ZZZZ</name>
<dbReference type="AlphaFoldDB" id="A0A5J4QL86"/>
<dbReference type="Gene3D" id="3.40.50.300">
    <property type="entry name" value="P-loop containing nucleotide triphosphate hydrolases"/>
    <property type="match status" value="2"/>
</dbReference>
<comment type="caution">
    <text evidence="2">The sequence shown here is derived from an EMBL/GenBank/DDBJ whole genome shotgun (WGS) entry which is preliminary data.</text>
</comment>
<feature type="domain" description="AAA+ ATPase" evidence="1">
    <location>
        <begin position="7"/>
        <end position="273"/>
    </location>
</feature>
<dbReference type="InterPro" id="IPR038729">
    <property type="entry name" value="Rad50/SbcC_AAA"/>
</dbReference>
<sequence>MIDHITLTNFTVFIGKNGTGKTHILKCLAATMYAYGNNKANFDMEDVLMRYFKPDAVGNLIKKGTNEAEVSISYNSKTTSYVLNRTCIKMISQPISREETDIHTIYIPPRDILSVFEGFLGLIEKREISFDETYISLAKALSVPPLRKSIPNPLQSAMSILEQELRFEVVHKHGRFYIKDNTGMTEAHLVAEGMRKLASVMYLLSNGELNKDSILFWDEPESNLNPILIKATAMFILELGRCGVQVFIATHDYLLSRLLSLYAEYREENHTPDTKFFCLRKDNDSILVEEGYTMIEIGHDPILHEHAAFYDLEQSFIWK</sequence>
<gene>
    <name evidence="2" type="ORF">EZS27_028177</name>
</gene>
<organism evidence="2">
    <name type="scientific">termite gut metagenome</name>
    <dbReference type="NCBI Taxonomy" id="433724"/>
    <lineage>
        <taxon>unclassified sequences</taxon>
        <taxon>metagenomes</taxon>
        <taxon>organismal metagenomes</taxon>
    </lineage>
</organism>
<dbReference type="InterPro" id="IPR051396">
    <property type="entry name" value="Bact_Antivir_Def_Nuclease"/>
</dbReference>
<reference evidence="2" key="1">
    <citation type="submission" date="2019-03" db="EMBL/GenBank/DDBJ databases">
        <title>Single cell metagenomics reveals metabolic interactions within the superorganism composed of flagellate Streblomastix strix and complex community of Bacteroidetes bacteria on its surface.</title>
        <authorList>
            <person name="Treitli S.C."/>
            <person name="Kolisko M."/>
            <person name="Husnik F."/>
            <person name="Keeling P."/>
            <person name="Hampl V."/>
        </authorList>
    </citation>
    <scope>NUCLEOTIDE SEQUENCE</scope>
    <source>
        <strain evidence="2">STM</strain>
    </source>
</reference>
<evidence type="ECO:0000313" key="2">
    <source>
        <dbReference type="EMBL" id="KAA6322262.1"/>
    </source>
</evidence>
<dbReference type="Pfam" id="PF13476">
    <property type="entry name" value="AAA_23"/>
    <property type="match status" value="1"/>
</dbReference>
<protein>
    <recommendedName>
        <fullName evidence="1">AAA+ ATPase domain-containing protein</fullName>
    </recommendedName>
</protein>
<dbReference type="CDD" id="cd00267">
    <property type="entry name" value="ABC_ATPase"/>
    <property type="match status" value="1"/>
</dbReference>
<accession>A0A5J4QL86</accession>
<dbReference type="PANTHER" id="PTHR43581:SF2">
    <property type="entry name" value="EXCINUCLEASE ATPASE SUBUNIT"/>
    <property type="match status" value="1"/>
</dbReference>
<dbReference type="InterPro" id="IPR003959">
    <property type="entry name" value="ATPase_AAA_core"/>
</dbReference>
<dbReference type="InterPro" id="IPR027417">
    <property type="entry name" value="P-loop_NTPase"/>
</dbReference>
<dbReference type="PANTHER" id="PTHR43581">
    <property type="entry name" value="ATP/GTP PHOSPHATASE"/>
    <property type="match status" value="1"/>
</dbReference>
<proteinExistence type="predicted"/>
<dbReference type="Pfam" id="PF13304">
    <property type="entry name" value="AAA_21"/>
    <property type="match status" value="1"/>
</dbReference>
<dbReference type="GO" id="GO:0016887">
    <property type="term" value="F:ATP hydrolysis activity"/>
    <property type="evidence" value="ECO:0007669"/>
    <property type="project" value="InterPro"/>
</dbReference>
<evidence type="ECO:0000259" key="1">
    <source>
        <dbReference type="SMART" id="SM00382"/>
    </source>
</evidence>
<dbReference type="InterPro" id="IPR003593">
    <property type="entry name" value="AAA+_ATPase"/>
</dbReference>
<dbReference type="SMART" id="SM00382">
    <property type="entry name" value="AAA"/>
    <property type="match status" value="1"/>
</dbReference>
<dbReference type="GO" id="GO:0005524">
    <property type="term" value="F:ATP binding"/>
    <property type="evidence" value="ECO:0007669"/>
    <property type="project" value="InterPro"/>
</dbReference>
<dbReference type="EMBL" id="SNRY01003091">
    <property type="protein sequence ID" value="KAA6322262.1"/>
    <property type="molecule type" value="Genomic_DNA"/>
</dbReference>